<name>A0A4R8GY64_9FIRM</name>
<dbReference type="AlphaFoldDB" id="A0A4R8GY64"/>
<comment type="caution">
    <text evidence="1">The sequence shown here is derived from an EMBL/GenBank/DDBJ whole genome shotgun (WGS) entry which is preliminary data.</text>
</comment>
<proteinExistence type="predicted"/>
<dbReference type="EMBL" id="SOEG01000013">
    <property type="protein sequence ID" value="TDX51374.1"/>
    <property type="molecule type" value="Genomic_DNA"/>
</dbReference>
<accession>A0A4R8GY64</accession>
<protein>
    <submittedName>
        <fullName evidence="1">Uncharacterized protein</fullName>
    </submittedName>
</protein>
<reference evidence="1 2" key="1">
    <citation type="submission" date="2019-03" db="EMBL/GenBank/DDBJ databases">
        <title>Subsurface microbial communities from deep shales in Ohio and West Virginia, USA.</title>
        <authorList>
            <person name="Wrighton K."/>
        </authorList>
    </citation>
    <scope>NUCLEOTIDE SEQUENCE [LARGE SCALE GENOMIC DNA]</scope>
    <source>
        <strain evidence="1 2">MSL 6dP</strain>
    </source>
</reference>
<keyword evidence="2" id="KW-1185">Reference proteome</keyword>
<gene>
    <name evidence="1" type="ORF">C7959_11319</name>
</gene>
<organism evidence="1 2">
    <name type="scientific">Orenia marismortui</name>
    <dbReference type="NCBI Taxonomy" id="46469"/>
    <lineage>
        <taxon>Bacteria</taxon>
        <taxon>Bacillati</taxon>
        <taxon>Bacillota</taxon>
        <taxon>Clostridia</taxon>
        <taxon>Halanaerobiales</taxon>
        <taxon>Halobacteroidaceae</taxon>
        <taxon>Orenia</taxon>
    </lineage>
</organism>
<evidence type="ECO:0000313" key="1">
    <source>
        <dbReference type="EMBL" id="TDX51374.1"/>
    </source>
</evidence>
<evidence type="ECO:0000313" key="2">
    <source>
        <dbReference type="Proteomes" id="UP000295832"/>
    </source>
</evidence>
<dbReference type="RefSeq" id="WP_018248735.1">
    <property type="nucleotide sequence ID" value="NZ_SOEG01000013.1"/>
</dbReference>
<dbReference type="Proteomes" id="UP000295832">
    <property type="component" value="Unassembled WGS sequence"/>
</dbReference>
<sequence length="77" mass="9060">MADNVEHFLKYGGVKFEYKASEREIWRFINSLPPEKKESIAELSDILVEKGYIDLKPEFSTIDQELLDAQVEENRRI</sequence>